<dbReference type="InterPro" id="IPR036249">
    <property type="entry name" value="Thioredoxin-like_sf"/>
</dbReference>
<dbReference type="EMBL" id="SAXA01000025">
    <property type="protein sequence ID" value="RXQ87397.1"/>
    <property type="molecule type" value="Genomic_DNA"/>
</dbReference>
<dbReference type="SUPFAM" id="SSF52833">
    <property type="entry name" value="Thioredoxin-like"/>
    <property type="match status" value="1"/>
</dbReference>
<comment type="caution">
    <text evidence="1">The sequence shown here is derived from an EMBL/GenBank/DDBJ whole genome shotgun (WGS) entry which is preliminary data.</text>
</comment>
<sequence length="196" mass="22789">MKIILTILICLSNIYGFSKNETAGKKRLSESDKICLSGKNYKSKSPIYSDFLHLPHGLKGYFDYEDGLSCSKESHKPNLVCFVAHRCVNSREMEAYVWSSPEILKLLKEKFIITVLYTDEKSPLHKGKQIKTNDKLLTKIGEKALYYQETKFHSNTQPAYYIINSKEKMITKPFFYDLSINNFKSFLERGLEKFKQ</sequence>
<name>A0A4Q1JIJ5_9BACT</name>
<keyword evidence="2" id="KW-1185">Reference proteome</keyword>
<evidence type="ECO:0000313" key="2">
    <source>
        <dbReference type="Proteomes" id="UP000289703"/>
    </source>
</evidence>
<dbReference type="Proteomes" id="UP000289703">
    <property type="component" value="Unassembled WGS sequence"/>
</dbReference>
<dbReference type="RefSeq" id="WP_129255778.1">
    <property type="nucleotide sequence ID" value="NZ_SAXA01000025.1"/>
</dbReference>
<dbReference type="Gene3D" id="3.40.30.10">
    <property type="entry name" value="Glutaredoxin"/>
    <property type="match status" value="1"/>
</dbReference>
<dbReference type="OrthoDB" id="9811036at2"/>
<evidence type="ECO:0000313" key="1">
    <source>
        <dbReference type="EMBL" id="RXQ87397.1"/>
    </source>
</evidence>
<reference evidence="1 2" key="1">
    <citation type="submission" date="2019-01" db="EMBL/GenBank/DDBJ databases">
        <title>Ancylomarina salipaludis sp. nov., isolated from a salt marsh.</title>
        <authorList>
            <person name="Yoon J.-H."/>
        </authorList>
    </citation>
    <scope>NUCLEOTIDE SEQUENCE [LARGE SCALE GENOMIC DNA]</scope>
    <source>
        <strain evidence="1 2">SHSM-M15</strain>
    </source>
</reference>
<organism evidence="1 2">
    <name type="scientific">Ancylomarina salipaludis</name>
    <dbReference type="NCBI Taxonomy" id="2501299"/>
    <lineage>
        <taxon>Bacteria</taxon>
        <taxon>Pseudomonadati</taxon>
        <taxon>Bacteroidota</taxon>
        <taxon>Bacteroidia</taxon>
        <taxon>Marinilabiliales</taxon>
        <taxon>Marinifilaceae</taxon>
        <taxon>Ancylomarina</taxon>
    </lineage>
</organism>
<gene>
    <name evidence="1" type="ORF">EO244_16450</name>
</gene>
<protein>
    <submittedName>
        <fullName evidence="1">Uncharacterized protein</fullName>
    </submittedName>
</protein>
<dbReference type="AlphaFoldDB" id="A0A4Q1JIJ5"/>
<accession>A0A4Q1JIJ5</accession>
<proteinExistence type="predicted"/>